<evidence type="ECO:0000259" key="4">
    <source>
        <dbReference type="Pfam" id="PF01593"/>
    </source>
</evidence>
<sequence length="570" mass="58639">MPAGGRRADAVAGTVPGTVPGTVADAATDAVVDAVVVGAGHNGLVAACHLARAGLAVEVVERDEVLGGAVSTVERWPGVRVDRGSSAHVIVRHSGVVEELDLAALGLRYVDCDPWGFAPAPVPGDPGPDGRPLVFSVDLDATCASIAAACGEDDAAAYRRFVGVWGPRSRAVVDSFGRQPTPLGLVRAFWPLGAPSGDAPRTPGGDLAVDFLGSGDALLDRWFTSERLKAALAWFGAQSGPPMSEPGTAAMVAWVALLHDTPPGHPVGGSGGLTEALRRRLESDGGRVTLGDGAARLLVEDGRVAGVQTESGRRVCAPVVVAACHVLATRDLAGEHAPPALAAAAPPVGNGFGLVLRCLTDALPAYPGVDPAVSAQGLQLLCTDRAQLAAAHGDWLAGRLPREPVPLAMSFSASDDTLAPPGRHVVTVWGQWYPYDLADGGDWDALADAEAARLVAAVDRFAPGFAASVQQLYVQTPLLLERELSLLRGNVMHVEMGLASMFAFRPTPALSGYRVPGLAGLYLAGASTHPGGGVSGNSGRTAARAVLADRRPLARARSRAGRALRAVRSR</sequence>
<dbReference type="STRING" id="1523247.SAMN05660464_2896"/>
<protein>
    <recommendedName>
        <fullName evidence="3">Pyridine nucleotide-disulfide oxidoreductase domain-containing protein 2</fullName>
    </recommendedName>
</protein>
<dbReference type="Proteomes" id="UP000198857">
    <property type="component" value="Unassembled WGS sequence"/>
</dbReference>
<evidence type="ECO:0000313" key="6">
    <source>
        <dbReference type="Proteomes" id="UP000198857"/>
    </source>
</evidence>
<dbReference type="RefSeq" id="WP_169064198.1">
    <property type="nucleotide sequence ID" value="NZ_FOWQ01000004.1"/>
</dbReference>
<reference evidence="6" key="1">
    <citation type="submission" date="2016-10" db="EMBL/GenBank/DDBJ databases">
        <authorList>
            <person name="Varghese N."/>
            <person name="Submissions S."/>
        </authorList>
    </citation>
    <scope>NUCLEOTIDE SEQUENCE [LARGE SCALE GENOMIC DNA]</scope>
    <source>
        <strain evidence="6">DSM 44208</strain>
    </source>
</reference>
<dbReference type="PANTHER" id="PTHR10668:SF103">
    <property type="entry name" value="PYRIDINE NUCLEOTIDE-DISULFIDE OXIDOREDUCTASE DOMAIN-CONTAINING PROTEIN 2"/>
    <property type="match status" value="1"/>
</dbReference>
<evidence type="ECO:0000256" key="1">
    <source>
        <dbReference type="ARBA" id="ARBA00037217"/>
    </source>
</evidence>
<dbReference type="GO" id="GO:0016491">
    <property type="term" value="F:oxidoreductase activity"/>
    <property type="evidence" value="ECO:0007669"/>
    <property type="project" value="InterPro"/>
</dbReference>
<dbReference type="InterPro" id="IPR002937">
    <property type="entry name" value="Amino_oxidase"/>
</dbReference>
<organism evidence="5 6">
    <name type="scientific">Geodermatophilus dictyosporus</name>
    <dbReference type="NCBI Taxonomy" id="1523247"/>
    <lineage>
        <taxon>Bacteria</taxon>
        <taxon>Bacillati</taxon>
        <taxon>Actinomycetota</taxon>
        <taxon>Actinomycetes</taxon>
        <taxon>Geodermatophilales</taxon>
        <taxon>Geodermatophilaceae</taxon>
        <taxon>Geodermatophilus</taxon>
    </lineage>
</organism>
<comment type="subunit">
    <text evidence="2">Interacts with COX5B; this interaction may contribute to localize PYROXD2 to the inner face of the inner mitochondrial membrane.</text>
</comment>
<feature type="domain" description="Amine oxidase" evidence="4">
    <location>
        <begin position="214"/>
        <end position="547"/>
    </location>
</feature>
<evidence type="ECO:0000313" key="5">
    <source>
        <dbReference type="EMBL" id="SFP35305.1"/>
    </source>
</evidence>
<dbReference type="EMBL" id="FOWQ01000004">
    <property type="protein sequence ID" value="SFP35305.1"/>
    <property type="molecule type" value="Genomic_DNA"/>
</dbReference>
<comment type="function">
    <text evidence="1">Probable oxidoreductase that may play a role as regulator of mitochondrial function.</text>
</comment>
<keyword evidence="6" id="KW-1185">Reference proteome</keyword>
<evidence type="ECO:0000256" key="2">
    <source>
        <dbReference type="ARBA" id="ARBA00038825"/>
    </source>
</evidence>
<dbReference type="GO" id="GO:0005829">
    <property type="term" value="C:cytosol"/>
    <property type="evidence" value="ECO:0007669"/>
    <property type="project" value="TreeGrafter"/>
</dbReference>
<accession>A0A1I5PMP3</accession>
<name>A0A1I5PMP3_9ACTN</name>
<dbReference type="Pfam" id="PF13450">
    <property type="entry name" value="NAD_binding_8"/>
    <property type="match status" value="1"/>
</dbReference>
<proteinExistence type="predicted"/>
<evidence type="ECO:0000256" key="3">
    <source>
        <dbReference type="ARBA" id="ARBA00040298"/>
    </source>
</evidence>
<gene>
    <name evidence="5" type="ORF">SAMN05660464_2896</name>
</gene>
<dbReference type="PANTHER" id="PTHR10668">
    <property type="entry name" value="PHYTOENE DEHYDROGENASE"/>
    <property type="match status" value="1"/>
</dbReference>
<dbReference type="AlphaFoldDB" id="A0A1I5PMP3"/>
<dbReference type="Gene3D" id="3.50.50.60">
    <property type="entry name" value="FAD/NAD(P)-binding domain"/>
    <property type="match status" value="2"/>
</dbReference>
<dbReference type="Pfam" id="PF01593">
    <property type="entry name" value="Amino_oxidase"/>
    <property type="match status" value="1"/>
</dbReference>
<dbReference type="InterPro" id="IPR036188">
    <property type="entry name" value="FAD/NAD-bd_sf"/>
</dbReference>
<dbReference type="SUPFAM" id="SSF51905">
    <property type="entry name" value="FAD/NAD(P)-binding domain"/>
    <property type="match status" value="1"/>
</dbReference>